<dbReference type="eggNOG" id="COG3039">
    <property type="taxonomic scope" value="Bacteria"/>
</dbReference>
<comment type="caution">
    <text evidence="2">The sequence shown here is derived from an EMBL/GenBank/DDBJ whole genome shotgun (WGS) entry which is preliminary data.</text>
</comment>
<accession>D1PXR1</accession>
<dbReference type="AlphaFoldDB" id="D1PXR1"/>
<dbReference type="Proteomes" id="UP000003160">
    <property type="component" value="Unassembled WGS sequence"/>
</dbReference>
<evidence type="ECO:0000259" key="1">
    <source>
        <dbReference type="Pfam" id="PF13612"/>
    </source>
</evidence>
<evidence type="ECO:0000313" key="3">
    <source>
        <dbReference type="Proteomes" id="UP000003160"/>
    </source>
</evidence>
<dbReference type="InterPro" id="IPR025668">
    <property type="entry name" value="Tnp_DDE_dom"/>
</dbReference>
<dbReference type="NCBIfam" id="NF033520">
    <property type="entry name" value="transpos_IS982"/>
    <property type="match status" value="1"/>
</dbReference>
<dbReference type="Pfam" id="PF13612">
    <property type="entry name" value="DDE_Tnp_1_3"/>
    <property type="match status" value="1"/>
</dbReference>
<evidence type="ECO:0000313" key="2">
    <source>
        <dbReference type="EMBL" id="EFA43885.1"/>
    </source>
</evidence>
<feature type="domain" description="Transposase DDE" evidence="1">
    <location>
        <begin position="132"/>
        <end position="286"/>
    </location>
</feature>
<name>D1PXR1_9BACT</name>
<protein>
    <submittedName>
        <fullName evidence="2">Transposase, IS4 family</fullName>
    </submittedName>
</protein>
<dbReference type="HOGENOM" id="CLU_073308_1_0_10"/>
<dbReference type="EMBL" id="ACKS01000071">
    <property type="protein sequence ID" value="EFA43885.1"/>
    <property type="molecule type" value="Genomic_DNA"/>
</dbReference>
<keyword evidence="3" id="KW-1185">Reference proteome</keyword>
<gene>
    <name evidence="2" type="ORF">HMPREF0645_1746</name>
</gene>
<reference evidence="2 3" key="1">
    <citation type="submission" date="2009-10" db="EMBL/GenBank/DDBJ databases">
        <authorList>
            <person name="Qin X."/>
            <person name="Bachman B."/>
            <person name="Battles P."/>
            <person name="Bell A."/>
            <person name="Bess C."/>
            <person name="Bickham C."/>
            <person name="Chaboub L."/>
            <person name="Chen D."/>
            <person name="Coyle M."/>
            <person name="Deiros D.R."/>
            <person name="Dinh H."/>
            <person name="Forbes L."/>
            <person name="Fowler G."/>
            <person name="Francisco L."/>
            <person name="Fu Q."/>
            <person name="Gubbala S."/>
            <person name="Hale W."/>
            <person name="Han Y."/>
            <person name="Hemphill L."/>
            <person name="Highlander S.K."/>
            <person name="Hirani K."/>
            <person name="Hogues M."/>
            <person name="Jackson L."/>
            <person name="Jakkamsetti A."/>
            <person name="Javaid M."/>
            <person name="Jiang H."/>
            <person name="Korchina V."/>
            <person name="Kovar C."/>
            <person name="Lara F."/>
            <person name="Lee S."/>
            <person name="Mata R."/>
            <person name="Mathew T."/>
            <person name="Moen C."/>
            <person name="Morales K."/>
            <person name="Munidasa M."/>
            <person name="Nazareth L."/>
            <person name="Ngo R."/>
            <person name="Nguyen L."/>
            <person name="Okwuonu G."/>
            <person name="Ongeri F."/>
            <person name="Patil S."/>
            <person name="Petrosino J."/>
            <person name="Pham C."/>
            <person name="Pham P."/>
            <person name="Pu L.-L."/>
            <person name="Puazo M."/>
            <person name="Raj R."/>
            <person name="Reid J."/>
            <person name="Rouhana J."/>
            <person name="Saada N."/>
            <person name="Shang Y."/>
            <person name="Simmons D."/>
            <person name="Thornton R."/>
            <person name="Warren J."/>
            <person name="Weissenberger G."/>
            <person name="Zhang J."/>
            <person name="Zhang L."/>
            <person name="Zhou C."/>
            <person name="Zhu D."/>
            <person name="Muzny D."/>
            <person name="Worley K."/>
            <person name="Gibbs R."/>
        </authorList>
    </citation>
    <scope>NUCLEOTIDE SEQUENCE [LARGE SCALE GENOMIC DNA]</scope>
    <source>
        <strain evidence="2 3">DSM 17361</strain>
    </source>
</reference>
<organism evidence="2 3">
    <name type="scientific">Hallella bergensis DSM 17361</name>
    <dbReference type="NCBI Taxonomy" id="585502"/>
    <lineage>
        <taxon>Bacteria</taxon>
        <taxon>Pseudomonadati</taxon>
        <taxon>Bacteroidota</taxon>
        <taxon>Bacteroidia</taxon>
        <taxon>Bacteroidales</taxon>
        <taxon>Prevotellaceae</taxon>
        <taxon>Hallella</taxon>
    </lineage>
</organism>
<proteinExistence type="predicted"/>
<sequence length="323" mass="37357">MISEICCNFKVLIYKQLQTKIAMITEDKVTEIFCMADDFCKFFDAMVAKYTLKPTGKRKYHRDSTMSKAEVMLIMILFHDSGYRCFKHFYLEKVCKHLRHLFPKVVSYNRIVELQREIVIPLALFIKKVLLGKCTGISFVDSTPLRVCKNQRIHIHKVFKGIAQRGKCSMGWFFGFKLHLICNEKGELLNFMITPGDVDDRKPLEYKAFVDSIYGKLVGDKGYIGKNLFQRLFVDGIQLITKLKSNMKGALMSVSDRLLLRKRAIIETVNDELKNIAQVEHSRHRCFDNFIVNLLGAIAAYCLFPKKPCINVQRTIDTQPALF</sequence>